<reference evidence="1" key="1">
    <citation type="journal article" date="2014" name="Front. Microbiol.">
        <title>High frequency of phylogenetically diverse reductive dehalogenase-homologous genes in deep subseafloor sedimentary metagenomes.</title>
        <authorList>
            <person name="Kawai M."/>
            <person name="Futagami T."/>
            <person name="Toyoda A."/>
            <person name="Takaki Y."/>
            <person name="Nishi S."/>
            <person name="Hori S."/>
            <person name="Arai W."/>
            <person name="Tsubouchi T."/>
            <person name="Morono Y."/>
            <person name="Uchiyama I."/>
            <person name="Ito T."/>
            <person name="Fujiyama A."/>
            <person name="Inagaki F."/>
            <person name="Takami H."/>
        </authorList>
    </citation>
    <scope>NUCLEOTIDE SEQUENCE</scope>
    <source>
        <strain evidence="1">Expedition CK06-06</strain>
    </source>
</reference>
<sequence>MSKVKFLYLEHLGAVGESFADLPGVNEVFYLTPEPHAFWKWKIHSIHSYFASYNVAALDQDAPLDFNILMSLGHAKDTFNYIYFTRFSRNYDIKAGVAFDANTMIYDTNVYYSTLEENRLPRMAFQDGMEGQGALRVMLAAGGQRNCDVWMGSDPEAFMW</sequence>
<gene>
    <name evidence="1" type="ORF">S01H4_38617</name>
</gene>
<proteinExistence type="predicted"/>
<organism evidence="1">
    <name type="scientific">marine sediment metagenome</name>
    <dbReference type="NCBI Taxonomy" id="412755"/>
    <lineage>
        <taxon>unclassified sequences</taxon>
        <taxon>metagenomes</taxon>
        <taxon>ecological metagenomes</taxon>
    </lineage>
</organism>
<name>X1C934_9ZZZZ</name>
<accession>X1C934</accession>
<comment type="caution">
    <text evidence="1">The sequence shown here is derived from an EMBL/GenBank/DDBJ whole genome shotgun (WGS) entry which is preliminary data.</text>
</comment>
<feature type="non-terminal residue" evidence="1">
    <location>
        <position position="160"/>
    </location>
</feature>
<dbReference type="AlphaFoldDB" id="X1C934"/>
<evidence type="ECO:0000313" key="1">
    <source>
        <dbReference type="EMBL" id="GAG92913.1"/>
    </source>
</evidence>
<protein>
    <submittedName>
        <fullName evidence="1">Uncharacterized protein</fullName>
    </submittedName>
</protein>
<dbReference type="EMBL" id="BART01020838">
    <property type="protein sequence ID" value="GAG92913.1"/>
    <property type="molecule type" value="Genomic_DNA"/>
</dbReference>